<evidence type="ECO:0000313" key="2">
    <source>
        <dbReference type="Proteomes" id="UP000286045"/>
    </source>
</evidence>
<dbReference type="Proteomes" id="UP000286045">
    <property type="component" value="Unassembled WGS sequence"/>
</dbReference>
<evidence type="ECO:0000313" key="1">
    <source>
        <dbReference type="EMBL" id="RWA05426.1"/>
    </source>
</evidence>
<dbReference type="EMBL" id="RYZI01000441">
    <property type="protein sequence ID" value="RWA05426.1"/>
    <property type="molecule type" value="Genomic_DNA"/>
</dbReference>
<sequence length="372" mass="43826">MSRYKPRELLNFAVKAFHSRNDNDLSIGQLKARTEFVKTFNNLKRNNGKSIEHKQVASIQGDMGYLMNCLDRFFFFGCLMSQMKLEATMNTMFEKDPSTGKRWESDTTLSIEDDKLFVKVRLNLGQNKPYNLQILLGRLVHEIVHAWYLYFSCTCEYCERDLLNTTGHPSDQHGPLYLMLHRLLVTEIRRWDATLEDFLADDCPGGKVSRSAKKSFDYFMADLGKDEKEKYNRLRSYNFGAQLFVRLTDDGKVKVRPELKHKQLNMEDTLRGRSLREKELMEDKENYLKPEEENYEEENYQDKYPEIEEEMSEAKYLIDEEEMSEDLGKGLKRARKQYYTYLPSPRSDIEQSGQEGMLLDLRSPSSFLSFYQ</sequence>
<proteinExistence type="predicted"/>
<dbReference type="AlphaFoldDB" id="A0A439CTF3"/>
<organism evidence="1 2">
    <name type="scientific">Xylaria grammica</name>
    <dbReference type="NCBI Taxonomy" id="363999"/>
    <lineage>
        <taxon>Eukaryota</taxon>
        <taxon>Fungi</taxon>
        <taxon>Dikarya</taxon>
        <taxon>Ascomycota</taxon>
        <taxon>Pezizomycotina</taxon>
        <taxon>Sordariomycetes</taxon>
        <taxon>Xylariomycetidae</taxon>
        <taxon>Xylariales</taxon>
        <taxon>Xylariaceae</taxon>
        <taxon>Xylaria</taxon>
    </lineage>
</organism>
<accession>A0A439CTF3</accession>
<protein>
    <recommendedName>
        <fullName evidence="3">SprT-like domain-containing protein</fullName>
    </recommendedName>
</protein>
<comment type="caution">
    <text evidence="1">The sequence shown here is derived from an EMBL/GenBank/DDBJ whole genome shotgun (WGS) entry which is preliminary data.</text>
</comment>
<evidence type="ECO:0008006" key="3">
    <source>
        <dbReference type="Google" id="ProtNLM"/>
    </source>
</evidence>
<name>A0A439CTF3_9PEZI</name>
<keyword evidence="2" id="KW-1185">Reference proteome</keyword>
<gene>
    <name evidence="1" type="ORF">EKO27_g9682</name>
</gene>
<reference evidence="1 2" key="1">
    <citation type="submission" date="2018-12" db="EMBL/GenBank/DDBJ databases">
        <title>Draft genome sequence of Xylaria grammica IHI A82.</title>
        <authorList>
            <person name="Buettner E."/>
            <person name="Kellner H."/>
        </authorList>
    </citation>
    <scope>NUCLEOTIDE SEQUENCE [LARGE SCALE GENOMIC DNA]</scope>
    <source>
        <strain evidence="1 2">IHI A82</strain>
    </source>
</reference>